<sequence>MKAWVICLMVISIFMMIEPTLAAGGGKFLNPGVLDPCLRPNPPPGCQAPGSAGKPRERVNEYKAGCAKLTRCDRVG</sequence>
<evidence type="ECO:0000313" key="8">
    <source>
        <dbReference type="EMBL" id="CAA0395048.1"/>
    </source>
</evidence>
<evidence type="ECO:0000256" key="6">
    <source>
        <dbReference type="ARBA" id="ARBA00023157"/>
    </source>
</evidence>
<dbReference type="EMBL" id="CACSHJ010000095">
    <property type="protein sequence ID" value="CAA0395048.1"/>
    <property type="molecule type" value="Genomic_DNA"/>
</dbReference>
<evidence type="ECO:0000256" key="3">
    <source>
        <dbReference type="ARBA" id="ARBA00022525"/>
    </source>
</evidence>
<organism evidence="8 9">
    <name type="scientific">Arabidopsis thaliana</name>
    <name type="common">Mouse-ear cress</name>
    <dbReference type="NCBI Taxonomy" id="3702"/>
    <lineage>
        <taxon>Eukaryota</taxon>
        <taxon>Viridiplantae</taxon>
        <taxon>Streptophyta</taxon>
        <taxon>Embryophyta</taxon>
        <taxon>Tracheophyta</taxon>
        <taxon>Spermatophyta</taxon>
        <taxon>Magnoliopsida</taxon>
        <taxon>eudicotyledons</taxon>
        <taxon>Gunneridae</taxon>
        <taxon>Pentapetalae</taxon>
        <taxon>rosids</taxon>
        <taxon>malvids</taxon>
        <taxon>Brassicales</taxon>
        <taxon>Brassicaceae</taxon>
        <taxon>Camelineae</taxon>
        <taxon>Arabidopsis</taxon>
    </lineage>
</organism>
<comment type="similarity">
    <text evidence="2">Belongs to the plant rapid alkalinization factor (RALF) family.</text>
</comment>
<evidence type="ECO:0000256" key="5">
    <source>
        <dbReference type="ARBA" id="ARBA00022729"/>
    </source>
</evidence>
<feature type="signal peptide" evidence="7">
    <location>
        <begin position="1"/>
        <end position="22"/>
    </location>
</feature>
<keyword evidence="5 7" id="KW-0732">Signal</keyword>
<protein>
    <submittedName>
        <fullName evidence="8">Uncharacterized protein</fullName>
    </submittedName>
</protein>
<evidence type="ECO:0000256" key="2">
    <source>
        <dbReference type="ARBA" id="ARBA00009178"/>
    </source>
</evidence>
<dbReference type="ExpressionAtlas" id="A0A5S9XS26">
    <property type="expression patterns" value="baseline and differential"/>
</dbReference>
<dbReference type="AlphaFoldDB" id="A0A5S9XS26"/>
<name>A0A5S9XS26_ARATH</name>
<comment type="subcellular location">
    <subcellularLocation>
        <location evidence="1">Secreted</location>
    </subcellularLocation>
</comment>
<keyword evidence="4" id="KW-0372">Hormone</keyword>
<dbReference type="Proteomes" id="UP000434276">
    <property type="component" value="Unassembled WGS sequence"/>
</dbReference>
<accession>A0A5S9XS26</accession>
<evidence type="ECO:0000256" key="4">
    <source>
        <dbReference type="ARBA" id="ARBA00022702"/>
    </source>
</evidence>
<dbReference type="GO" id="GO:0005576">
    <property type="term" value="C:extracellular region"/>
    <property type="evidence" value="ECO:0007669"/>
    <property type="project" value="UniProtKB-SubCell"/>
</dbReference>
<dbReference type="GO" id="GO:0040008">
    <property type="term" value="P:regulation of growth"/>
    <property type="evidence" value="ECO:0007669"/>
    <property type="project" value="UniProtKB-ARBA"/>
</dbReference>
<keyword evidence="3" id="KW-0964">Secreted</keyword>
<dbReference type="GO" id="GO:0005179">
    <property type="term" value="F:hormone activity"/>
    <property type="evidence" value="ECO:0007669"/>
    <property type="project" value="UniProtKB-KW"/>
</dbReference>
<dbReference type="Pfam" id="PF05498">
    <property type="entry name" value="RALF"/>
    <property type="match status" value="1"/>
</dbReference>
<keyword evidence="6" id="KW-1015">Disulfide bond</keyword>
<evidence type="ECO:0000256" key="7">
    <source>
        <dbReference type="SAM" id="SignalP"/>
    </source>
</evidence>
<feature type="chain" id="PRO_5024835800" evidence="7">
    <location>
        <begin position="23"/>
        <end position="76"/>
    </location>
</feature>
<evidence type="ECO:0000256" key="1">
    <source>
        <dbReference type="ARBA" id="ARBA00004613"/>
    </source>
</evidence>
<reference evidence="8 9" key="1">
    <citation type="submission" date="2019-12" db="EMBL/GenBank/DDBJ databases">
        <authorList>
            <person name="Jiao W.-B."/>
            <person name="Schneeberger K."/>
        </authorList>
    </citation>
    <scope>NUCLEOTIDE SEQUENCE [LARGE SCALE GENOMIC DNA]</scope>
    <source>
        <strain evidence="9">cv. C24</strain>
    </source>
</reference>
<evidence type="ECO:0000313" key="9">
    <source>
        <dbReference type="Proteomes" id="UP000434276"/>
    </source>
</evidence>
<gene>
    <name evidence="8" type="ORF">C24_LOCUS17801</name>
</gene>
<dbReference type="InterPro" id="IPR008801">
    <property type="entry name" value="RALF"/>
</dbReference>
<dbReference type="OrthoDB" id="1024653at2759"/>
<proteinExistence type="inferred from homology"/>